<evidence type="ECO:0000313" key="2">
    <source>
        <dbReference type="EMBL" id="KAG8171007.1"/>
    </source>
</evidence>
<evidence type="ECO:0000256" key="1">
    <source>
        <dbReference type="SAM" id="MobiDB-lite"/>
    </source>
</evidence>
<reference evidence="2 3" key="1">
    <citation type="journal article" date="2022" name="Nat. Ecol. Evol.">
        <title>A masculinizing supergene underlies an exaggerated male reproductive morph in a spider.</title>
        <authorList>
            <person name="Hendrickx F."/>
            <person name="De Corte Z."/>
            <person name="Sonet G."/>
            <person name="Van Belleghem S.M."/>
            <person name="Kostlbacher S."/>
            <person name="Vangestel C."/>
        </authorList>
    </citation>
    <scope>NUCLEOTIDE SEQUENCE [LARGE SCALE GENOMIC DNA]</scope>
    <source>
        <strain evidence="2">W744_W776</strain>
    </source>
</reference>
<accession>A0AAV6TH50</accession>
<proteinExistence type="predicted"/>
<dbReference type="Proteomes" id="UP000827092">
    <property type="component" value="Unassembled WGS sequence"/>
</dbReference>
<dbReference type="EMBL" id="JAFNEN010004573">
    <property type="protein sequence ID" value="KAG8171007.1"/>
    <property type="molecule type" value="Genomic_DNA"/>
</dbReference>
<name>A0AAV6TH50_9ARAC</name>
<feature type="region of interest" description="Disordered" evidence="1">
    <location>
        <begin position="90"/>
        <end position="149"/>
    </location>
</feature>
<evidence type="ECO:0000313" key="3">
    <source>
        <dbReference type="Proteomes" id="UP000827092"/>
    </source>
</evidence>
<organism evidence="2 3">
    <name type="scientific">Oedothorax gibbosus</name>
    <dbReference type="NCBI Taxonomy" id="931172"/>
    <lineage>
        <taxon>Eukaryota</taxon>
        <taxon>Metazoa</taxon>
        <taxon>Ecdysozoa</taxon>
        <taxon>Arthropoda</taxon>
        <taxon>Chelicerata</taxon>
        <taxon>Arachnida</taxon>
        <taxon>Araneae</taxon>
        <taxon>Araneomorphae</taxon>
        <taxon>Entelegynae</taxon>
        <taxon>Araneoidea</taxon>
        <taxon>Linyphiidae</taxon>
        <taxon>Erigoninae</taxon>
        <taxon>Oedothorax</taxon>
    </lineage>
</organism>
<comment type="caution">
    <text evidence="2">The sequence shown here is derived from an EMBL/GenBank/DDBJ whole genome shotgun (WGS) entry which is preliminary data.</text>
</comment>
<keyword evidence="3" id="KW-1185">Reference proteome</keyword>
<sequence>MDTFISPSRRFSSSIRVWDELLPTEEIKEMFEDVLHAELVQLTQKDLDDWLPPTVPFRWLFPAPKPNSVPQPPHQFIPYTSHSGWKKYLDSPMIRDSQTPNESIKRRVADSLPSPNGSRGRRLATDKPLDVSTIPTDEPLDLSTHSKHF</sequence>
<gene>
    <name evidence="2" type="ORF">JTE90_025671</name>
</gene>
<dbReference type="AlphaFoldDB" id="A0AAV6TH50"/>
<protein>
    <submittedName>
        <fullName evidence="2">Uncharacterized protein</fullName>
    </submittedName>
</protein>